<dbReference type="InterPro" id="IPR011013">
    <property type="entry name" value="Gal_mutarotase_sf_dom"/>
</dbReference>
<evidence type="ECO:0000313" key="4">
    <source>
        <dbReference type="EMBL" id="WZN42180.1"/>
    </source>
</evidence>
<accession>A0ABZ2YQV9</accession>
<organism evidence="4 5">
    <name type="scientific">Chitinophaga pollutisoli</name>
    <dbReference type="NCBI Taxonomy" id="3133966"/>
    <lineage>
        <taxon>Bacteria</taxon>
        <taxon>Pseudomonadati</taxon>
        <taxon>Bacteroidota</taxon>
        <taxon>Chitinophagia</taxon>
        <taxon>Chitinophagales</taxon>
        <taxon>Chitinophagaceae</taxon>
        <taxon>Chitinophaga</taxon>
    </lineage>
</organism>
<dbReference type="InterPro" id="IPR008183">
    <property type="entry name" value="Aldose_1/G6P_1-epimerase"/>
</dbReference>
<dbReference type="Gene3D" id="2.70.98.10">
    <property type="match status" value="1"/>
</dbReference>
<evidence type="ECO:0000256" key="3">
    <source>
        <dbReference type="ARBA" id="ARBA00022837"/>
    </source>
</evidence>
<keyword evidence="3" id="KW-0106">Calcium</keyword>
<dbReference type="RefSeq" id="WP_341837016.1">
    <property type="nucleotide sequence ID" value="NZ_CP149822.1"/>
</dbReference>
<dbReference type="PANTHER" id="PTHR11122:SF13">
    <property type="entry name" value="GLUCOSE-6-PHOSPHATE 1-EPIMERASE"/>
    <property type="match status" value="1"/>
</dbReference>
<evidence type="ECO:0000256" key="1">
    <source>
        <dbReference type="ARBA" id="ARBA00001913"/>
    </source>
</evidence>
<dbReference type="CDD" id="cd09024">
    <property type="entry name" value="Aldose_epim_lacX"/>
    <property type="match status" value="1"/>
</dbReference>
<sequence length="289" mass="32672">MITIANEILAVQISPKGAELQGIQRKDNQLEYLWSGDAAFWGKKSPVLFPIVGGLKNNQYRFEGKTYELGRHGFARDREFELAEQTPNSATFVLTDDAETLQRYPFPFTLGIRYEVRDATLSVKYTVQNTGDRSMYFSVGAHPAFRVPLAEGTEYSDYHLYFNNTENAGLWPLSPEGQIQEEPVAFFDNTQELPLTKELFYKDALVFKHLASNSISVRSGKTPHGLELRFPGFPYMGIWAAKDANFVCIEPWCGIADAVNASGELREKEGIIELAPEGIFQREWSAIFF</sequence>
<evidence type="ECO:0000256" key="2">
    <source>
        <dbReference type="ARBA" id="ARBA00011245"/>
    </source>
</evidence>
<reference evidence="5" key="1">
    <citation type="submission" date="2024-03" db="EMBL/GenBank/DDBJ databases">
        <title>Chitinophaga horti sp. nov., isolated from garden soil.</title>
        <authorList>
            <person name="Lee D.S."/>
            <person name="Han D.M."/>
            <person name="Baek J.H."/>
            <person name="Choi D.G."/>
            <person name="Jeon J.H."/>
            <person name="Jeon C.O."/>
        </authorList>
    </citation>
    <scope>NUCLEOTIDE SEQUENCE [LARGE SCALE GENOMIC DNA]</scope>
    <source>
        <strain evidence="5">GPA1</strain>
    </source>
</reference>
<dbReference type="InterPro" id="IPR014718">
    <property type="entry name" value="GH-type_carb-bd"/>
</dbReference>
<dbReference type="Pfam" id="PF01263">
    <property type="entry name" value="Aldose_epim"/>
    <property type="match status" value="1"/>
</dbReference>
<gene>
    <name evidence="4" type="ORF">WJU16_03905</name>
</gene>
<name>A0ABZ2YQV9_9BACT</name>
<comment type="cofactor">
    <cofactor evidence="1">
        <name>Ca(2+)</name>
        <dbReference type="ChEBI" id="CHEBI:29108"/>
    </cofactor>
</comment>
<dbReference type="Proteomes" id="UP001485459">
    <property type="component" value="Chromosome"/>
</dbReference>
<evidence type="ECO:0000313" key="5">
    <source>
        <dbReference type="Proteomes" id="UP001485459"/>
    </source>
</evidence>
<comment type="subunit">
    <text evidence="2">Monomer.</text>
</comment>
<protein>
    <submittedName>
        <fullName evidence="4">Aldose 1-epimerase family protein</fullName>
    </submittedName>
</protein>
<dbReference type="EMBL" id="CP149822">
    <property type="protein sequence ID" value="WZN42180.1"/>
    <property type="molecule type" value="Genomic_DNA"/>
</dbReference>
<proteinExistence type="predicted"/>
<dbReference type="InterPro" id="IPR037481">
    <property type="entry name" value="LacX"/>
</dbReference>
<dbReference type="SUPFAM" id="SSF74650">
    <property type="entry name" value="Galactose mutarotase-like"/>
    <property type="match status" value="1"/>
</dbReference>
<keyword evidence="5" id="KW-1185">Reference proteome</keyword>
<dbReference type="PANTHER" id="PTHR11122">
    <property type="entry name" value="APOSPORY-ASSOCIATED PROTEIN C-RELATED"/>
    <property type="match status" value="1"/>
</dbReference>